<gene>
    <name evidence="2" type="ORF">F966_03747</name>
</gene>
<dbReference type="InterPro" id="IPR040079">
    <property type="entry name" value="Glutathione_S-Trfase"/>
</dbReference>
<dbReference type="EMBL" id="APPH01000020">
    <property type="protein sequence ID" value="ENV07887.1"/>
    <property type="molecule type" value="Genomic_DNA"/>
</dbReference>
<comment type="caution">
    <text evidence="2">The sequence shown here is derived from an EMBL/GenBank/DDBJ whole genome shotgun (WGS) entry which is preliminary data.</text>
</comment>
<accession>N8W790</accession>
<dbReference type="PROSITE" id="PS50404">
    <property type="entry name" value="GST_NTER"/>
    <property type="match status" value="2"/>
</dbReference>
<evidence type="ECO:0000259" key="1">
    <source>
        <dbReference type="PROSITE" id="PS50404"/>
    </source>
</evidence>
<dbReference type="InterPro" id="IPR004045">
    <property type="entry name" value="Glutathione_S-Trfase_N"/>
</dbReference>
<reference evidence="2 3" key="1">
    <citation type="submission" date="2013-02" db="EMBL/GenBank/DDBJ databases">
        <title>The Genome Sequence of Acinetobacter sp. CIP 56.2.</title>
        <authorList>
            <consortium name="The Broad Institute Genome Sequencing Platform"/>
            <consortium name="The Broad Institute Genome Sequencing Center for Infectious Disease"/>
            <person name="Cerqueira G."/>
            <person name="Feldgarden M."/>
            <person name="Courvalin P."/>
            <person name="Perichon B."/>
            <person name="Grillot-Courvalin C."/>
            <person name="Clermont D."/>
            <person name="Rocha E."/>
            <person name="Yoon E.-J."/>
            <person name="Nemec A."/>
            <person name="Walker B."/>
            <person name="Young S.K."/>
            <person name="Zeng Q."/>
            <person name="Gargeya S."/>
            <person name="Fitzgerald M."/>
            <person name="Haas B."/>
            <person name="Abouelleil A."/>
            <person name="Alvarado L."/>
            <person name="Arachchi H.M."/>
            <person name="Berlin A.M."/>
            <person name="Chapman S.B."/>
            <person name="Dewar J."/>
            <person name="Goldberg J."/>
            <person name="Griggs A."/>
            <person name="Gujja S."/>
            <person name="Hansen M."/>
            <person name="Howarth C."/>
            <person name="Imamovic A."/>
            <person name="Larimer J."/>
            <person name="McCowan C."/>
            <person name="Murphy C."/>
            <person name="Neiman D."/>
            <person name="Pearson M."/>
            <person name="Priest M."/>
            <person name="Roberts A."/>
            <person name="Saif S."/>
            <person name="Shea T."/>
            <person name="Sisk P."/>
            <person name="Sykes S."/>
            <person name="Wortman J."/>
            <person name="Nusbaum C."/>
            <person name="Birren B."/>
        </authorList>
    </citation>
    <scope>NUCLEOTIDE SEQUENCE [LARGE SCALE GENOMIC DNA]</scope>
    <source>
        <strain evidence="2 3">CIP 56.2</strain>
    </source>
</reference>
<proteinExistence type="predicted"/>
<dbReference type="STRING" id="1144672.F966_03747"/>
<dbReference type="Gene3D" id="3.40.30.10">
    <property type="entry name" value="Glutaredoxin"/>
    <property type="match status" value="2"/>
</dbReference>
<dbReference type="SUPFAM" id="SSF52833">
    <property type="entry name" value="Thioredoxin-like"/>
    <property type="match status" value="2"/>
</dbReference>
<protein>
    <recommendedName>
        <fullName evidence="1">GST N-terminal domain-containing protein</fullName>
    </recommendedName>
</protein>
<dbReference type="Proteomes" id="UP000013209">
    <property type="component" value="Unassembled WGS sequence"/>
</dbReference>
<dbReference type="PANTHER" id="PTHR45288">
    <property type="entry name" value="THIOREDOXIN FAMILY PROTEIN"/>
    <property type="match status" value="1"/>
</dbReference>
<dbReference type="SFLD" id="SFLDG01181">
    <property type="entry name" value="SUF2"/>
    <property type="match status" value="1"/>
</dbReference>
<dbReference type="eggNOG" id="COG0625">
    <property type="taxonomic scope" value="Bacteria"/>
</dbReference>
<sequence length="262" mass="29855">MLKMVNHQFKVLQSVLASVIEGGRGVSGTPFPNQPTKALKLYEFEGSPFCRRVREVITLLNLDVEIYPCPKGGQKYRQIVKAKGGKRQFPFLIDENTGDQLYESQQIIHHLFKHYGNTGKTPKKFSHYPKLPYVSTLATVANAARGVWINQQIVDRPAPAELLELWSFEASPYTRLVREVLTELELPYILHNVSKERWQDMGPAALRLKPGKYVPLPNGKREKVVEVMGRDIQVPYLVDPNTGVKMFESAKIVEYLKTQYGK</sequence>
<dbReference type="RefSeq" id="WP_004807938.1">
    <property type="nucleotide sequence ID" value="NZ_KB849440.1"/>
</dbReference>
<dbReference type="HOGENOM" id="CLU_040972_0_0_6"/>
<name>N8W790_9GAMM</name>
<evidence type="ECO:0000313" key="3">
    <source>
        <dbReference type="Proteomes" id="UP000013209"/>
    </source>
</evidence>
<feature type="domain" description="GST N-terminal" evidence="1">
    <location>
        <begin position="161"/>
        <end position="262"/>
    </location>
</feature>
<dbReference type="CDD" id="cd03041">
    <property type="entry name" value="GST_N_2GST_N"/>
    <property type="match status" value="1"/>
</dbReference>
<dbReference type="SFLD" id="SFLDG01202">
    <property type="entry name" value="SUF2.2"/>
    <property type="match status" value="1"/>
</dbReference>
<evidence type="ECO:0000313" key="2">
    <source>
        <dbReference type="EMBL" id="ENV07887.1"/>
    </source>
</evidence>
<dbReference type="SFLD" id="SFLDS00019">
    <property type="entry name" value="Glutathione_Transferase_(cytos"/>
    <property type="match status" value="1"/>
</dbReference>
<dbReference type="AlphaFoldDB" id="N8W790"/>
<dbReference type="Pfam" id="PF13417">
    <property type="entry name" value="GST_N_3"/>
    <property type="match status" value="2"/>
</dbReference>
<dbReference type="PANTHER" id="PTHR45288:SF2">
    <property type="entry name" value="THIOREDOXIN FAMILY PROTEIN"/>
    <property type="match status" value="1"/>
</dbReference>
<dbReference type="PATRIC" id="fig|1144672.3.peg.3620"/>
<dbReference type="InterPro" id="IPR036249">
    <property type="entry name" value="Thioredoxin-like_sf"/>
</dbReference>
<feature type="domain" description="GST N-terminal" evidence="1">
    <location>
        <begin position="37"/>
        <end position="119"/>
    </location>
</feature>
<organism evidence="2 3">
    <name type="scientific">Acinetobacter higginsii</name>
    <dbReference type="NCBI Taxonomy" id="70347"/>
    <lineage>
        <taxon>Bacteria</taxon>
        <taxon>Pseudomonadati</taxon>
        <taxon>Pseudomonadota</taxon>
        <taxon>Gammaproteobacteria</taxon>
        <taxon>Moraxellales</taxon>
        <taxon>Moraxellaceae</taxon>
        <taxon>Acinetobacter</taxon>
    </lineage>
</organism>